<keyword evidence="10" id="KW-1185">Reference proteome</keyword>
<feature type="transmembrane region" description="Helical" evidence="7">
    <location>
        <begin position="12"/>
        <end position="32"/>
    </location>
</feature>
<comment type="catalytic activity">
    <reaction evidence="1">
        <text>a 1,2-diacyl-sn-glycero-3-phosphocholine + H2O = a 1,2-diacyl-sn-glycero-3-phosphate + choline + H(+)</text>
        <dbReference type="Rhea" id="RHEA:14445"/>
        <dbReference type="ChEBI" id="CHEBI:15354"/>
        <dbReference type="ChEBI" id="CHEBI:15377"/>
        <dbReference type="ChEBI" id="CHEBI:15378"/>
        <dbReference type="ChEBI" id="CHEBI:57643"/>
        <dbReference type="ChEBI" id="CHEBI:58608"/>
        <dbReference type="EC" id="3.1.4.4"/>
    </reaction>
</comment>
<dbReference type="RefSeq" id="WP_134341005.1">
    <property type="nucleotide sequence ID" value="NZ_SOPW01000016.1"/>
</dbReference>
<evidence type="ECO:0000313" key="10">
    <source>
        <dbReference type="Proteomes" id="UP000297975"/>
    </source>
</evidence>
<reference evidence="9 10" key="1">
    <citation type="submission" date="2019-03" db="EMBL/GenBank/DDBJ databases">
        <authorList>
            <person name="He R.-H."/>
        </authorList>
    </citation>
    <scope>NUCLEOTIDE SEQUENCE [LARGE SCALE GENOMIC DNA]</scope>
    <source>
        <strain evidence="10">SH 714</strain>
    </source>
</reference>
<keyword evidence="7" id="KW-0812">Transmembrane</keyword>
<dbReference type="SUPFAM" id="SSF56024">
    <property type="entry name" value="Phospholipase D/nuclease"/>
    <property type="match status" value="2"/>
</dbReference>
<evidence type="ECO:0000256" key="5">
    <source>
        <dbReference type="ARBA" id="ARBA00022963"/>
    </source>
</evidence>
<sequence>MKKRKIFKKKKLWITIFTFLIIYLGTIAYHQFKPLPEGISYEGETHQLNSGDIEFLYDLTYQDNGREVYDQEIFDQVYKSIENAEEFLIMDFFMINEFASSNRDFPKISQKLSNKIIEQKEKHPDLKVVLITDPINTTYYSHEAQFIKPLEEAGVEVVYTKLERLRDPNPLYSAFYRMGIQWFGQRGDGWIKNPFGSKSPDVTARSYLKLFNIKANHRKILVNEDEGLVISANPHDGSGFHSNIGFKVKGDILKDIIESEKYVAKFSGGDLSAFPTKEELNQIESVESGGEIQAKIITEQKIQHAVVDAIDQAKAGDQVWIGMFFLSDRDIIDAIQRAGKRDVDVKLVLDPNQNAFGSEKAGLPNIPIASELLTEENMDIDMKWYNVSKEQYHSKIVYVRKEDSSTIIGGSGNYTSRNINNYNLESDIEIKAPNDQDIVQEVDDYFHRIWENDDGLYTVKYEEYAGSLTLAKRVLYTVQKLTMFTTY</sequence>
<dbReference type="GO" id="GO:0016042">
    <property type="term" value="P:lipid catabolic process"/>
    <property type="evidence" value="ECO:0007669"/>
    <property type="project" value="UniProtKB-KW"/>
</dbReference>
<keyword evidence="7" id="KW-1133">Transmembrane helix</keyword>
<name>A0A4Y8IL80_9BACI</name>
<organism evidence="9 10">
    <name type="scientific">Filobacillus milosensis</name>
    <dbReference type="NCBI Taxonomy" id="94137"/>
    <lineage>
        <taxon>Bacteria</taxon>
        <taxon>Bacillati</taxon>
        <taxon>Bacillota</taxon>
        <taxon>Bacilli</taxon>
        <taxon>Bacillales</taxon>
        <taxon>Bacillaceae</taxon>
        <taxon>Filobacillus</taxon>
    </lineage>
</organism>
<keyword evidence="4" id="KW-0378">Hydrolase</keyword>
<dbReference type="PANTHER" id="PTHR43856:SF1">
    <property type="entry name" value="MITOCHONDRIAL CARDIOLIPIN HYDROLASE"/>
    <property type="match status" value="1"/>
</dbReference>
<keyword evidence="5" id="KW-0442">Lipid degradation</keyword>
<dbReference type="Pfam" id="PF13091">
    <property type="entry name" value="PLDc_2"/>
    <property type="match status" value="1"/>
</dbReference>
<evidence type="ECO:0000313" key="9">
    <source>
        <dbReference type="EMBL" id="TFB14639.1"/>
    </source>
</evidence>
<evidence type="ECO:0000256" key="7">
    <source>
        <dbReference type="SAM" id="Phobius"/>
    </source>
</evidence>
<keyword evidence="7" id="KW-0472">Membrane</keyword>
<evidence type="ECO:0000256" key="3">
    <source>
        <dbReference type="ARBA" id="ARBA00012027"/>
    </source>
</evidence>
<proteinExistence type="inferred from homology"/>
<dbReference type="InterPro" id="IPR025202">
    <property type="entry name" value="PLD-like_dom"/>
</dbReference>
<dbReference type="Proteomes" id="UP000297975">
    <property type="component" value="Unassembled WGS sequence"/>
</dbReference>
<dbReference type="GO" id="GO:0016891">
    <property type="term" value="F:RNA endonuclease activity producing 5'-phosphomonoesters, hydrolytic mechanism"/>
    <property type="evidence" value="ECO:0007669"/>
    <property type="project" value="TreeGrafter"/>
</dbReference>
<evidence type="ECO:0000256" key="2">
    <source>
        <dbReference type="ARBA" id="ARBA00008664"/>
    </source>
</evidence>
<dbReference type="Gene3D" id="3.30.870.10">
    <property type="entry name" value="Endonuclease Chain A"/>
    <property type="match status" value="2"/>
</dbReference>
<feature type="domain" description="Phospholipase D-like" evidence="8">
    <location>
        <begin position="307"/>
        <end position="450"/>
    </location>
</feature>
<accession>A0A4Y8IL80</accession>
<protein>
    <recommendedName>
        <fullName evidence="3">phospholipase D</fullName>
        <ecNumber evidence="3">3.1.4.4</ecNumber>
    </recommendedName>
</protein>
<comment type="caution">
    <text evidence="9">The sequence shown here is derived from an EMBL/GenBank/DDBJ whole genome shotgun (WGS) entry which is preliminary data.</text>
</comment>
<evidence type="ECO:0000256" key="6">
    <source>
        <dbReference type="ARBA" id="ARBA00023098"/>
    </source>
</evidence>
<comment type="similarity">
    <text evidence="2">Belongs to the phospholipase D family.</text>
</comment>
<dbReference type="EMBL" id="SOPW01000016">
    <property type="protein sequence ID" value="TFB14639.1"/>
    <property type="molecule type" value="Genomic_DNA"/>
</dbReference>
<gene>
    <name evidence="9" type="ORF">E3U55_13515</name>
</gene>
<dbReference type="CDD" id="cd09130">
    <property type="entry name" value="PLDc_unchar2_2"/>
    <property type="match status" value="1"/>
</dbReference>
<dbReference type="CDD" id="cd09129">
    <property type="entry name" value="PLDc_unchar2_1"/>
    <property type="match status" value="1"/>
</dbReference>
<evidence type="ECO:0000256" key="1">
    <source>
        <dbReference type="ARBA" id="ARBA00000798"/>
    </source>
</evidence>
<dbReference type="AlphaFoldDB" id="A0A4Y8IL80"/>
<keyword evidence="6" id="KW-0443">Lipid metabolism</keyword>
<dbReference type="EC" id="3.1.4.4" evidence="3"/>
<evidence type="ECO:0000256" key="4">
    <source>
        <dbReference type="ARBA" id="ARBA00022801"/>
    </source>
</evidence>
<dbReference type="PANTHER" id="PTHR43856">
    <property type="entry name" value="CARDIOLIPIN HYDROLASE"/>
    <property type="match status" value="1"/>
</dbReference>
<dbReference type="InterPro" id="IPR051406">
    <property type="entry name" value="PLD_domain"/>
</dbReference>
<dbReference type="OrthoDB" id="92272at2"/>
<dbReference type="GO" id="GO:0004630">
    <property type="term" value="F:phospholipase D activity"/>
    <property type="evidence" value="ECO:0007669"/>
    <property type="project" value="UniProtKB-EC"/>
</dbReference>
<evidence type="ECO:0000259" key="8">
    <source>
        <dbReference type="Pfam" id="PF13091"/>
    </source>
</evidence>